<comment type="caution">
    <text evidence="1">The sequence shown here is derived from an EMBL/GenBank/DDBJ whole genome shotgun (WGS) entry which is preliminary data.</text>
</comment>
<dbReference type="AlphaFoldDB" id="A0A6N8DLQ3"/>
<proteinExistence type="predicted"/>
<dbReference type="Proteomes" id="UP000439113">
    <property type="component" value="Unassembled WGS sequence"/>
</dbReference>
<dbReference type="EMBL" id="WNKS01000007">
    <property type="protein sequence ID" value="MTV31337.1"/>
    <property type="molecule type" value="Genomic_DNA"/>
</dbReference>
<accession>A0A6N8DLQ3</accession>
<evidence type="ECO:0000313" key="1">
    <source>
        <dbReference type="EMBL" id="MTV31337.1"/>
    </source>
</evidence>
<protein>
    <submittedName>
        <fullName evidence="1">Uncharacterized protein</fullName>
    </submittedName>
</protein>
<name>A0A6N8DLQ3_RHOAC</name>
<gene>
    <name evidence="1" type="ORF">GJ654_10065</name>
</gene>
<sequence length="76" mass="8900">MNASFNLVNRDFVARHEADEGARLFRRRRERGQARKRITAGADNEFFGTFFFGGRRVFCETAIAHASRSLFVFRRK</sequence>
<dbReference type="RefSeq" id="WP_155446026.1">
    <property type="nucleotide sequence ID" value="NZ_JAOQNR010000010.1"/>
</dbReference>
<reference evidence="1 2" key="1">
    <citation type="submission" date="2019-11" db="EMBL/GenBank/DDBJ databases">
        <title>Whole-genome sequence of a Rhodoblastus acidophilus DSM 142.</title>
        <authorList>
            <person name="Kyndt J.A."/>
            <person name="Meyer T.E."/>
        </authorList>
    </citation>
    <scope>NUCLEOTIDE SEQUENCE [LARGE SCALE GENOMIC DNA]</scope>
    <source>
        <strain evidence="1 2">DSM 142</strain>
    </source>
</reference>
<evidence type="ECO:0000313" key="2">
    <source>
        <dbReference type="Proteomes" id="UP000439113"/>
    </source>
</evidence>
<organism evidence="1 2">
    <name type="scientific">Rhodoblastus acidophilus</name>
    <name type="common">Rhodopseudomonas acidophila</name>
    <dbReference type="NCBI Taxonomy" id="1074"/>
    <lineage>
        <taxon>Bacteria</taxon>
        <taxon>Pseudomonadati</taxon>
        <taxon>Pseudomonadota</taxon>
        <taxon>Alphaproteobacteria</taxon>
        <taxon>Hyphomicrobiales</taxon>
        <taxon>Rhodoblastaceae</taxon>
        <taxon>Rhodoblastus</taxon>
    </lineage>
</organism>